<dbReference type="GO" id="GO:0020037">
    <property type="term" value="F:heme binding"/>
    <property type="evidence" value="ECO:0007669"/>
    <property type="project" value="InterPro"/>
</dbReference>
<dbReference type="CDD" id="cd08152">
    <property type="entry name" value="y4iL_like"/>
    <property type="match status" value="1"/>
</dbReference>
<organism evidence="1 2">
    <name type="scientific">Pararhizobium mangrovi</name>
    <dbReference type="NCBI Taxonomy" id="2590452"/>
    <lineage>
        <taxon>Bacteria</taxon>
        <taxon>Pseudomonadati</taxon>
        <taxon>Pseudomonadota</taxon>
        <taxon>Alphaproteobacteria</taxon>
        <taxon>Hyphomicrobiales</taxon>
        <taxon>Rhizobiaceae</taxon>
        <taxon>Rhizobium/Agrobacterium group</taxon>
        <taxon>Pararhizobium</taxon>
    </lineage>
</organism>
<evidence type="ECO:0000313" key="2">
    <source>
        <dbReference type="Proteomes" id="UP000320314"/>
    </source>
</evidence>
<dbReference type="OrthoDB" id="9765610at2"/>
<dbReference type="AlphaFoldDB" id="A0A506UCL9"/>
<evidence type="ECO:0000313" key="1">
    <source>
        <dbReference type="EMBL" id="TPW31348.1"/>
    </source>
</evidence>
<proteinExistence type="predicted"/>
<dbReference type="InterPro" id="IPR020835">
    <property type="entry name" value="Catalase_sf"/>
</dbReference>
<dbReference type="SUPFAM" id="SSF56634">
    <property type="entry name" value="Heme-dependent catalase-like"/>
    <property type="match status" value="1"/>
</dbReference>
<sequence length="358" mass="39231">MPTNPPLRYTPDLEHVEEDEEQTIEGLNEAFDTILETTSQNYGHAVRAVHAKGHGLLKGTLTVLDDLPEEFAQGVFATPGAHEAWMRISTNPGDIVDDAVSLPRGFALKIAGVAGERLPDAEGDSQDFVFVNGPIFQAKTSSEFLGNLKMLAGTTDRIEGVKKVLSTFLRGANAAMASIGKESPKVHSLGGAPNVDPLGETYYSATPFRYGDYVAKFSLAPVSDDLTARTGESMPIGDDSDAIRNTVRDEMKAIEGRWELRVQLCRDLEKQPVEDPTVQWDEESSPFHTVAILEAGPQDSWSAEKVAEIDEGMRFSVWTGITAHKPLGSINRARKATYRHSAGFRERFNRCPIHEPHA</sequence>
<accession>A0A506UCL9</accession>
<dbReference type="PANTHER" id="PTHR36195:SF4">
    <property type="entry name" value="DOMAIN PROTEIN, PUTATIVE (AFU_ORTHOLOGUE AFUA_5G01990)-RELATED"/>
    <property type="match status" value="1"/>
</dbReference>
<comment type="caution">
    <text evidence="1">The sequence shown here is derived from an EMBL/GenBank/DDBJ whole genome shotgun (WGS) entry which is preliminary data.</text>
</comment>
<dbReference type="RefSeq" id="WP_141165711.1">
    <property type="nucleotide sequence ID" value="NZ_VHLH01000004.1"/>
</dbReference>
<dbReference type="Gene3D" id="2.40.180.10">
    <property type="entry name" value="Catalase core domain"/>
    <property type="match status" value="1"/>
</dbReference>
<reference evidence="1 2" key="1">
    <citation type="submission" date="2019-06" db="EMBL/GenBank/DDBJ databases">
        <authorList>
            <person name="Li M."/>
        </authorList>
    </citation>
    <scope>NUCLEOTIDE SEQUENCE [LARGE SCALE GENOMIC DNA]</scope>
    <source>
        <strain evidence="1 2">BGMRC6574</strain>
    </source>
</reference>
<name>A0A506UCL9_9HYPH</name>
<gene>
    <name evidence="1" type="ORF">FJU11_03910</name>
</gene>
<dbReference type="Proteomes" id="UP000320314">
    <property type="component" value="Unassembled WGS sequence"/>
</dbReference>
<keyword evidence="2" id="KW-1185">Reference proteome</keyword>
<dbReference type="PANTHER" id="PTHR36195">
    <property type="entry name" value="DOMAIN PROTEIN, PUTATIVE (AFU_ORTHOLOGUE AFUA_5G01990)-RELATED-RELATED"/>
    <property type="match status" value="1"/>
</dbReference>
<protein>
    <submittedName>
        <fullName evidence="1">Catalase family protein</fullName>
    </submittedName>
</protein>
<dbReference type="EMBL" id="VHLH01000004">
    <property type="protein sequence ID" value="TPW31348.1"/>
    <property type="molecule type" value="Genomic_DNA"/>
</dbReference>